<organism evidence="3 4">
    <name type="scientific">Halocatena marina</name>
    <dbReference type="NCBI Taxonomy" id="2934937"/>
    <lineage>
        <taxon>Archaea</taxon>
        <taxon>Methanobacteriati</taxon>
        <taxon>Methanobacteriota</taxon>
        <taxon>Stenosarchaea group</taxon>
        <taxon>Halobacteria</taxon>
        <taxon>Halobacteriales</taxon>
        <taxon>Natronomonadaceae</taxon>
        <taxon>Halocatena</taxon>
    </lineage>
</organism>
<dbReference type="Proteomes" id="UP001596417">
    <property type="component" value="Unassembled WGS sequence"/>
</dbReference>
<feature type="region of interest" description="Disordered" evidence="1">
    <location>
        <begin position="1"/>
        <end position="39"/>
    </location>
</feature>
<dbReference type="InterPro" id="IPR001279">
    <property type="entry name" value="Metallo-B-lactamas"/>
</dbReference>
<keyword evidence="4" id="KW-1185">Reference proteome</keyword>
<feature type="compositionally biased region" description="Basic and acidic residues" evidence="1">
    <location>
        <begin position="1"/>
        <end position="18"/>
    </location>
</feature>
<feature type="domain" description="Metallo-beta-lactamase" evidence="2">
    <location>
        <begin position="67"/>
        <end position="122"/>
    </location>
</feature>
<reference evidence="3 4" key="1">
    <citation type="journal article" date="2019" name="Int. J. Syst. Evol. Microbiol.">
        <title>The Global Catalogue of Microorganisms (GCM) 10K type strain sequencing project: providing services to taxonomists for standard genome sequencing and annotation.</title>
        <authorList>
            <consortium name="The Broad Institute Genomics Platform"/>
            <consortium name="The Broad Institute Genome Sequencing Center for Infectious Disease"/>
            <person name="Wu L."/>
            <person name="Ma J."/>
        </authorList>
    </citation>
    <scope>NUCLEOTIDE SEQUENCE [LARGE SCALE GENOMIC DNA]</scope>
    <source>
        <strain evidence="3 4">RDMS1</strain>
    </source>
</reference>
<evidence type="ECO:0000256" key="1">
    <source>
        <dbReference type="SAM" id="MobiDB-lite"/>
    </source>
</evidence>
<protein>
    <submittedName>
        <fullName evidence="3">MBL fold metallo-hydrolase</fullName>
    </submittedName>
</protein>
<evidence type="ECO:0000259" key="2">
    <source>
        <dbReference type="Pfam" id="PF00753"/>
    </source>
</evidence>
<evidence type="ECO:0000313" key="3">
    <source>
        <dbReference type="EMBL" id="MFC7189181.1"/>
    </source>
</evidence>
<dbReference type="SUPFAM" id="SSF56281">
    <property type="entry name" value="Metallo-hydrolase/oxidoreductase"/>
    <property type="match status" value="1"/>
</dbReference>
<feature type="compositionally biased region" description="Low complexity" evidence="1">
    <location>
        <begin position="20"/>
        <end position="31"/>
    </location>
</feature>
<dbReference type="EMBL" id="JBHTAX010000001">
    <property type="protein sequence ID" value="MFC7189181.1"/>
    <property type="molecule type" value="Genomic_DNA"/>
</dbReference>
<name>A0ABD5YPN1_9EURY</name>
<accession>A0ABD5YPN1</accession>
<dbReference type="InterPro" id="IPR036866">
    <property type="entry name" value="RibonucZ/Hydroxyglut_hydro"/>
</dbReference>
<evidence type="ECO:0000313" key="4">
    <source>
        <dbReference type="Proteomes" id="UP001596417"/>
    </source>
</evidence>
<dbReference type="Gene3D" id="3.60.15.10">
    <property type="entry name" value="Ribonuclease Z/Hydroxyacylglutathione hydrolase-like"/>
    <property type="match status" value="1"/>
</dbReference>
<gene>
    <name evidence="3" type="ORF">ACFQL7_04505</name>
</gene>
<dbReference type="RefSeq" id="WP_390204728.1">
    <property type="nucleotide sequence ID" value="NZ_JBHTAX010000001.1"/>
</dbReference>
<dbReference type="AlphaFoldDB" id="A0ABD5YPN1"/>
<sequence length="168" mass="18267">MKRETTEQGEDERARTTKTDSQADSQGDSGSIPEIARGPSIPAKGYLVNEIRGGLYYVTDGTFQMLFLDTNDGVIVIDAPPTIGRDITKAIAEVTDDPITHVIYSHSHADHIGAASLYPETAEYVANERTAELLSRVDDPTRPAPTTTFEKNHTVAVGEHVLTGTQRN</sequence>
<dbReference type="Pfam" id="PF00753">
    <property type="entry name" value="Lactamase_B"/>
    <property type="match status" value="1"/>
</dbReference>
<proteinExistence type="predicted"/>
<comment type="caution">
    <text evidence="3">The sequence shown here is derived from an EMBL/GenBank/DDBJ whole genome shotgun (WGS) entry which is preliminary data.</text>
</comment>